<dbReference type="InterPro" id="IPR011701">
    <property type="entry name" value="MFS"/>
</dbReference>
<keyword evidence="3" id="KW-1003">Cell membrane</keyword>
<keyword evidence="2" id="KW-0813">Transport</keyword>
<evidence type="ECO:0000256" key="2">
    <source>
        <dbReference type="ARBA" id="ARBA00022448"/>
    </source>
</evidence>
<name>A0ABX1YQV6_9BACL</name>
<dbReference type="PANTHER" id="PTHR42718">
    <property type="entry name" value="MAJOR FACILITATOR SUPERFAMILY MULTIDRUG TRANSPORTER MFSC"/>
    <property type="match status" value="1"/>
</dbReference>
<feature type="transmembrane region" description="Helical" evidence="7">
    <location>
        <begin position="413"/>
        <end position="433"/>
    </location>
</feature>
<dbReference type="EMBL" id="WHOB01000093">
    <property type="protein sequence ID" value="NOU83460.1"/>
    <property type="molecule type" value="Genomic_DNA"/>
</dbReference>
<evidence type="ECO:0000313" key="9">
    <source>
        <dbReference type="EMBL" id="NOU83460.1"/>
    </source>
</evidence>
<keyword evidence="5 7" id="KW-1133">Transmembrane helix</keyword>
<feature type="transmembrane region" description="Helical" evidence="7">
    <location>
        <begin position="83"/>
        <end position="102"/>
    </location>
</feature>
<feature type="transmembrane region" description="Helical" evidence="7">
    <location>
        <begin position="108"/>
        <end position="130"/>
    </location>
</feature>
<evidence type="ECO:0000256" key="1">
    <source>
        <dbReference type="ARBA" id="ARBA00004651"/>
    </source>
</evidence>
<evidence type="ECO:0000259" key="8">
    <source>
        <dbReference type="PROSITE" id="PS50850"/>
    </source>
</evidence>
<dbReference type="PROSITE" id="PS50850">
    <property type="entry name" value="MFS"/>
    <property type="match status" value="1"/>
</dbReference>
<dbReference type="Gene3D" id="1.20.1250.20">
    <property type="entry name" value="MFS general substrate transporter like domains"/>
    <property type="match status" value="1"/>
</dbReference>
<feature type="transmembrane region" description="Helical" evidence="7">
    <location>
        <begin position="282"/>
        <end position="303"/>
    </location>
</feature>
<dbReference type="Proteomes" id="UP000596857">
    <property type="component" value="Unassembled WGS sequence"/>
</dbReference>
<feature type="transmembrane region" description="Helical" evidence="7">
    <location>
        <begin position="52"/>
        <end position="71"/>
    </location>
</feature>
<evidence type="ECO:0000313" key="10">
    <source>
        <dbReference type="Proteomes" id="UP000596857"/>
    </source>
</evidence>
<dbReference type="Gene3D" id="1.20.1720.10">
    <property type="entry name" value="Multidrug resistance protein D"/>
    <property type="match status" value="1"/>
</dbReference>
<keyword evidence="4 7" id="KW-0812">Transmembrane</keyword>
<keyword evidence="10" id="KW-1185">Reference proteome</keyword>
<evidence type="ECO:0000256" key="3">
    <source>
        <dbReference type="ARBA" id="ARBA00022475"/>
    </source>
</evidence>
<dbReference type="SUPFAM" id="SSF103473">
    <property type="entry name" value="MFS general substrate transporter"/>
    <property type="match status" value="1"/>
</dbReference>
<comment type="subcellular location">
    <subcellularLocation>
        <location evidence="1">Cell membrane</location>
        <topology evidence="1">Multi-pass membrane protein</topology>
    </subcellularLocation>
</comment>
<dbReference type="PANTHER" id="PTHR42718:SF46">
    <property type="entry name" value="BLR6921 PROTEIN"/>
    <property type="match status" value="1"/>
</dbReference>
<protein>
    <submittedName>
        <fullName evidence="9">MFS transporter</fullName>
    </submittedName>
</protein>
<dbReference type="CDD" id="cd17321">
    <property type="entry name" value="MFS_MMR_MDR_like"/>
    <property type="match status" value="1"/>
</dbReference>
<feature type="transmembrane region" description="Helical" evidence="7">
    <location>
        <begin position="315"/>
        <end position="334"/>
    </location>
</feature>
<keyword evidence="6 7" id="KW-0472">Membrane</keyword>
<sequence>MNLPVRSSGQAVNHSAVKVVICLGAFLSNLSAGMFNISLIDIAADLRFPVASAQWIVSIYLLVISVLLPVMGRLGDRFGRRKVHNLGLFAFAAGALGCALAQNEAMLLGFRVMQGAGASMYQATNMALIVSVFPPGQRGRALGLMSTFVAAGSMAGPGLGGFLIQWFTWESNFWLLAGVAAAVGVLAHRLIPRDTETAGGRLDLAGAAWFAACLSSLMIAFDLGGRSSFLSPPVLLLLAASAGMAAAYTAHARFSRSRDKRGPLGEFPPADSGVSLFTNRSFAAGIAITVITYMAAFAAQLALPSLLRISGAEPAWVGLIMIGYPLALVVTAPVSGSIADRKGPLGILTAGLLLMSVTLLALGFGSPVLRTSAMVLPVMLLGCAMGMITSPNTSIVMGLAAKSQLGRVSSLLALSRNIGMMFGTAAGGLMIGGTGSPNGSYLAVFVVCAAAVGLSSVWQLYSFRHNSKRKGAEQLHIPYK</sequence>
<dbReference type="RefSeq" id="WP_171720586.1">
    <property type="nucleotide sequence ID" value="NZ_WHOB01000093.1"/>
</dbReference>
<accession>A0ABX1YQV6</accession>
<feature type="transmembrane region" description="Helical" evidence="7">
    <location>
        <begin position="142"/>
        <end position="167"/>
    </location>
</feature>
<evidence type="ECO:0000256" key="7">
    <source>
        <dbReference type="SAM" id="Phobius"/>
    </source>
</evidence>
<gene>
    <name evidence="9" type="ORF">GC101_31870</name>
</gene>
<feature type="transmembrane region" description="Helical" evidence="7">
    <location>
        <begin position="203"/>
        <end position="221"/>
    </location>
</feature>
<evidence type="ECO:0000256" key="6">
    <source>
        <dbReference type="ARBA" id="ARBA00023136"/>
    </source>
</evidence>
<dbReference type="InterPro" id="IPR036259">
    <property type="entry name" value="MFS_trans_sf"/>
</dbReference>
<dbReference type="InterPro" id="IPR020846">
    <property type="entry name" value="MFS_dom"/>
</dbReference>
<reference evidence="9 10" key="1">
    <citation type="submission" date="2019-10" db="EMBL/GenBank/DDBJ databases">
        <title>Description of Paenibacillus terricola sp. nov.</title>
        <authorList>
            <person name="Carlier A."/>
            <person name="Qi S."/>
        </authorList>
    </citation>
    <scope>NUCLEOTIDE SEQUENCE [LARGE SCALE GENOMIC DNA]</scope>
    <source>
        <strain evidence="9 10">LMG 31459</strain>
    </source>
</reference>
<proteinExistence type="predicted"/>
<organism evidence="9 10">
    <name type="scientific">Paenibacillus phytohabitans</name>
    <dbReference type="NCBI Taxonomy" id="2654978"/>
    <lineage>
        <taxon>Bacteria</taxon>
        <taxon>Bacillati</taxon>
        <taxon>Bacillota</taxon>
        <taxon>Bacilli</taxon>
        <taxon>Bacillales</taxon>
        <taxon>Paenibacillaceae</taxon>
        <taxon>Paenibacillus</taxon>
    </lineage>
</organism>
<dbReference type="PRINTS" id="PR01036">
    <property type="entry name" value="TCRTETB"/>
</dbReference>
<feature type="transmembrane region" description="Helical" evidence="7">
    <location>
        <begin position="233"/>
        <end position="251"/>
    </location>
</feature>
<evidence type="ECO:0000256" key="5">
    <source>
        <dbReference type="ARBA" id="ARBA00022989"/>
    </source>
</evidence>
<dbReference type="Pfam" id="PF07690">
    <property type="entry name" value="MFS_1"/>
    <property type="match status" value="2"/>
</dbReference>
<feature type="transmembrane region" description="Helical" evidence="7">
    <location>
        <begin position="346"/>
        <end position="366"/>
    </location>
</feature>
<feature type="transmembrane region" description="Helical" evidence="7">
    <location>
        <begin position="20"/>
        <end position="40"/>
    </location>
</feature>
<feature type="transmembrane region" description="Helical" evidence="7">
    <location>
        <begin position="173"/>
        <end position="191"/>
    </location>
</feature>
<evidence type="ECO:0000256" key="4">
    <source>
        <dbReference type="ARBA" id="ARBA00022692"/>
    </source>
</evidence>
<feature type="transmembrane region" description="Helical" evidence="7">
    <location>
        <begin position="378"/>
        <end position="401"/>
    </location>
</feature>
<feature type="transmembrane region" description="Helical" evidence="7">
    <location>
        <begin position="439"/>
        <end position="461"/>
    </location>
</feature>
<comment type="caution">
    <text evidence="9">The sequence shown here is derived from an EMBL/GenBank/DDBJ whole genome shotgun (WGS) entry which is preliminary data.</text>
</comment>
<feature type="domain" description="Major facilitator superfamily (MFS) profile" evidence="8">
    <location>
        <begin position="17"/>
        <end position="467"/>
    </location>
</feature>